<dbReference type="RefSeq" id="XP_056554388.1">
    <property type="nucleotide sequence ID" value="XM_056698975.1"/>
</dbReference>
<reference evidence="1" key="2">
    <citation type="journal article" date="2023" name="IMA Fungus">
        <title>Comparative genomic study of the Penicillium genus elucidates a diverse pangenome and 15 lateral gene transfer events.</title>
        <authorList>
            <person name="Petersen C."/>
            <person name="Sorensen T."/>
            <person name="Nielsen M.R."/>
            <person name="Sondergaard T.E."/>
            <person name="Sorensen J.L."/>
            <person name="Fitzpatrick D.A."/>
            <person name="Frisvad J.C."/>
            <person name="Nielsen K.L."/>
        </authorList>
    </citation>
    <scope>NUCLEOTIDE SEQUENCE</scope>
    <source>
        <strain evidence="1">IBT 29864</strain>
    </source>
</reference>
<dbReference type="EMBL" id="JAPZBS010000005">
    <property type="protein sequence ID" value="KAJ5369954.1"/>
    <property type="molecule type" value="Genomic_DNA"/>
</dbReference>
<reference evidence="1" key="1">
    <citation type="submission" date="2022-11" db="EMBL/GenBank/DDBJ databases">
        <authorList>
            <person name="Petersen C."/>
        </authorList>
    </citation>
    <scope>NUCLEOTIDE SEQUENCE</scope>
    <source>
        <strain evidence="1">IBT 29864</strain>
    </source>
</reference>
<keyword evidence="2" id="KW-1185">Reference proteome</keyword>
<organism evidence="1 2">
    <name type="scientific">Penicillium cataractarum</name>
    <dbReference type="NCBI Taxonomy" id="2100454"/>
    <lineage>
        <taxon>Eukaryota</taxon>
        <taxon>Fungi</taxon>
        <taxon>Dikarya</taxon>
        <taxon>Ascomycota</taxon>
        <taxon>Pezizomycotina</taxon>
        <taxon>Eurotiomycetes</taxon>
        <taxon>Eurotiomycetidae</taxon>
        <taxon>Eurotiales</taxon>
        <taxon>Aspergillaceae</taxon>
        <taxon>Penicillium</taxon>
    </lineage>
</organism>
<dbReference type="GeneID" id="81438154"/>
<dbReference type="Proteomes" id="UP001147782">
    <property type="component" value="Unassembled WGS sequence"/>
</dbReference>
<dbReference type="AlphaFoldDB" id="A0A9W9V706"/>
<comment type="caution">
    <text evidence="1">The sequence shown here is derived from an EMBL/GenBank/DDBJ whole genome shotgun (WGS) entry which is preliminary data.</text>
</comment>
<name>A0A9W9V706_9EURO</name>
<dbReference type="OrthoDB" id="2590867at2759"/>
<proteinExistence type="predicted"/>
<evidence type="ECO:0000313" key="1">
    <source>
        <dbReference type="EMBL" id="KAJ5369954.1"/>
    </source>
</evidence>
<accession>A0A9W9V706</accession>
<evidence type="ECO:0000313" key="2">
    <source>
        <dbReference type="Proteomes" id="UP001147782"/>
    </source>
</evidence>
<sequence length="148" mass="16694">MMSNFMQKIEEAVSDYRDRDNMPTDESITRGPDIYDSGMIGTYTANVGPHDSKAANKLDCRVDSDLDRLRKQVYRCKPIIKILTQVLLKTAEPRNQAWNFRTSAAPPPKARTLAICPSIGKPGTFGIDNHDVDKIKYNKPTQQQKAHT</sequence>
<protein>
    <submittedName>
        <fullName evidence="1">Uncharacterized protein</fullName>
    </submittedName>
</protein>
<gene>
    <name evidence="1" type="ORF">N7496_006046</name>
</gene>